<gene>
    <name evidence="1" type="ORF">K875_04189</name>
</gene>
<dbReference type="EMBL" id="JLXW01000010">
    <property type="protein sequence ID" value="KBZ61238.1"/>
    <property type="molecule type" value="Genomic_DNA"/>
</dbReference>
<name>A0A051TX31_9MYCO</name>
<dbReference type="HOGENOM" id="CLU_116724_0_0_11"/>
<evidence type="ECO:0008006" key="3">
    <source>
        <dbReference type="Google" id="ProtNLM"/>
    </source>
</evidence>
<accession>A0A051TX31</accession>
<dbReference type="AlphaFoldDB" id="A0A051TX31"/>
<dbReference type="PATRIC" id="fig|1324261.3.peg.4232"/>
<comment type="caution">
    <text evidence="1">The sequence shown here is derived from an EMBL/GenBank/DDBJ whole genome shotgun (WGS) entry which is preliminary data.</text>
</comment>
<proteinExistence type="predicted"/>
<organism evidence="1 2">
    <name type="scientific">Mycobacterium [tuberculosis] TKK-01-0051</name>
    <dbReference type="NCBI Taxonomy" id="1324261"/>
    <lineage>
        <taxon>Bacteria</taxon>
        <taxon>Bacillati</taxon>
        <taxon>Actinomycetota</taxon>
        <taxon>Actinomycetes</taxon>
        <taxon>Mycobacteriales</taxon>
        <taxon>Mycobacteriaceae</taxon>
        <taxon>Mycobacterium</taxon>
        <taxon>Mycobacterium avium complex (MAC)</taxon>
    </lineage>
</organism>
<evidence type="ECO:0000313" key="1">
    <source>
        <dbReference type="EMBL" id="KBZ61238.1"/>
    </source>
</evidence>
<keyword evidence="2" id="KW-1185">Reference proteome</keyword>
<evidence type="ECO:0000313" key="2">
    <source>
        <dbReference type="Proteomes" id="UP000025947"/>
    </source>
</evidence>
<protein>
    <recommendedName>
        <fullName evidence="3">Antitoxin Xre/MbcA/ParS-like toxin-binding domain-containing protein</fullName>
    </recommendedName>
</protein>
<reference evidence="1 2" key="1">
    <citation type="submission" date="2014-04" db="EMBL/GenBank/DDBJ databases">
        <title>The Genome Sequence of Mycobacterium tuberculosis TKK-01-0051.</title>
        <authorList>
            <consortium name="The Broad Institute Genomics Platform"/>
            <consortium name="The Broad Institute Genome Sequencing Center for Infectious Disease"/>
            <person name="Earl A.M."/>
            <person name="Cohen K."/>
            <person name="Pym A."/>
            <person name="Bishai W."/>
            <person name="Maharaj K."/>
            <person name="Desjardins C."/>
            <person name="Abeel T."/>
            <person name="Young S."/>
            <person name="Zeng Q."/>
            <person name="Gargeya S."/>
            <person name="Abouelleil A."/>
            <person name="Alvarado L."/>
            <person name="Chapman S.B."/>
            <person name="Gainer-Dewar J."/>
            <person name="Goldberg J."/>
            <person name="Griggs A."/>
            <person name="Gujja S."/>
            <person name="Hansen M."/>
            <person name="Howarth C."/>
            <person name="Imamovic A."/>
            <person name="Larimer J."/>
            <person name="Murphy C."/>
            <person name="Naylor J."/>
            <person name="Pearson M."/>
            <person name="Poon T.W."/>
            <person name="Priest M."/>
            <person name="Roberts A."/>
            <person name="Saif S."/>
            <person name="Shea T."/>
            <person name="Sykes S."/>
            <person name="Wortman J."/>
            <person name="Nusbaum C."/>
            <person name="Birren B."/>
        </authorList>
    </citation>
    <scope>NUCLEOTIDE SEQUENCE [LARGE SCALE GENOMIC DNA]</scope>
    <source>
        <strain evidence="1 2">TKK-01-0051</strain>
    </source>
</reference>
<dbReference type="RefSeq" id="WP_049957562.1">
    <property type="nucleotide sequence ID" value="NZ_KK328284.1"/>
</dbReference>
<sequence>MDGPDCPGLDALLRKHQLDITSEEVLDQLDSIFATIPPAGAAPLSMSEVQFLRAHDDTGVAAVIDNWSGEQLRQAQARSAVRALADTLSGSMSIKESATLLEIDPSGVSRRIAIKRLWAFPINGSPRIPRWQFFGSKLLPGLNVIVSAIPRDTTPASMEAFMKTPQPDFGDHTPIEHLAAGGDPTLIADFVSDLGRW</sequence>
<dbReference type="Proteomes" id="UP000025947">
    <property type="component" value="Unassembled WGS sequence"/>
</dbReference>